<gene>
    <name evidence="2" type="ORF">CGOC_LOCUS10464</name>
</gene>
<dbReference type="Gene3D" id="2.170.260.10">
    <property type="entry name" value="paz domain"/>
    <property type="match status" value="1"/>
</dbReference>
<dbReference type="Proteomes" id="UP000271889">
    <property type="component" value="Unassembled WGS sequence"/>
</dbReference>
<dbReference type="OrthoDB" id="445936at2759"/>
<dbReference type="EMBL" id="UYRV01111348">
    <property type="protein sequence ID" value="VDN26699.1"/>
    <property type="molecule type" value="Genomic_DNA"/>
</dbReference>
<evidence type="ECO:0000259" key="1">
    <source>
        <dbReference type="PROSITE" id="PS50821"/>
    </source>
</evidence>
<dbReference type="Pfam" id="PF02170">
    <property type="entry name" value="PAZ"/>
    <property type="match status" value="1"/>
</dbReference>
<dbReference type="AlphaFoldDB" id="A0A3P7Q844"/>
<accession>A0A3P7Q844</accession>
<dbReference type="SUPFAM" id="SSF101690">
    <property type="entry name" value="PAZ domain"/>
    <property type="match status" value="1"/>
</dbReference>
<protein>
    <recommendedName>
        <fullName evidence="1">PAZ domain-containing protein</fullName>
    </recommendedName>
</protein>
<name>A0A3P7Q844_CYLGO</name>
<dbReference type="GO" id="GO:0003723">
    <property type="term" value="F:RNA binding"/>
    <property type="evidence" value="ECO:0007669"/>
    <property type="project" value="InterPro"/>
</dbReference>
<dbReference type="SMART" id="SM00949">
    <property type="entry name" value="PAZ"/>
    <property type="match status" value="1"/>
</dbReference>
<sequence>MIRTESVWEILCYERKRLKQDMTSYDVALQNLFIGQTVFARYNNRMYRINRINYDQTPYSEFTLADGNVTSLKGYFEKLCNFVIREDHQPILVSEVKAKQAGEASMVVYLIPELVYRTGLTSEMRHDFRCMKELSAYIRLDPQSRSQTTTRLLEKIIGNEWDIVLNKDLDFPSRELEAGRLYGADPQGYA</sequence>
<dbReference type="PROSITE" id="PS50821">
    <property type="entry name" value="PAZ"/>
    <property type="match status" value="1"/>
</dbReference>
<evidence type="ECO:0000313" key="3">
    <source>
        <dbReference type="Proteomes" id="UP000271889"/>
    </source>
</evidence>
<feature type="non-terminal residue" evidence="2">
    <location>
        <position position="190"/>
    </location>
</feature>
<evidence type="ECO:0000313" key="2">
    <source>
        <dbReference type="EMBL" id="VDN26699.1"/>
    </source>
</evidence>
<feature type="domain" description="PAZ" evidence="1">
    <location>
        <begin position="6"/>
        <end position="119"/>
    </location>
</feature>
<keyword evidence="3" id="KW-1185">Reference proteome</keyword>
<dbReference type="InterPro" id="IPR003100">
    <property type="entry name" value="PAZ_dom"/>
</dbReference>
<proteinExistence type="predicted"/>
<reference evidence="2 3" key="1">
    <citation type="submission" date="2018-11" db="EMBL/GenBank/DDBJ databases">
        <authorList>
            <consortium name="Pathogen Informatics"/>
        </authorList>
    </citation>
    <scope>NUCLEOTIDE SEQUENCE [LARGE SCALE GENOMIC DNA]</scope>
</reference>
<dbReference type="InterPro" id="IPR036085">
    <property type="entry name" value="PAZ_dom_sf"/>
</dbReference>
<organism evidence="2 3">
    <name type="scientific">Cylicostephanus goldi</name>
    <name type="common">Nematode worm</name>
    <dbReference type="NCBI Taxonomy" id="71465"/>
    <lineage>
        <taxon>Eukaryota</taxon>
        <taxon>Metazoa</taxon>
        <taxon>Ecdysozoa</taxon>
        <taxon>Nematoda</taxon>
        <taxon>Chromadorea</taxon>
        <taxon>Rhabditida</taxon>
        <taxon>Rhabditina</taxon>
        <taxon>Rhabditomorpha</taxon>
        <taxon>Strongyloidea</taxon>
        <taxon>Strongylidae</taxon>
        <taxon>Cylicostephanus</taxon>
    </lineage>
</organism>